<feature type="region of interest" description="Disordered" evidence="5">
    <location>
        <begin position="1"/>
        <end position="53"/>
    </location>
</feature>
<dbReference type="InterPro" id="IPR052657">
    <property type="entry name" value="PDP_family_Arabidopsis"/>
</dbReference>
<evidence type="ECO:0000313" key="7">
    <source>
        <dbReference type="EMBL" id="RWR94144.1"/>
    </source>
</evidence>
<evidence type="ECO:0000256" key="4">
    <source>
        <dbReference type="ARBA" id="ARBA00060746"/>
    </source>
</evidence>
<dbReference type="Gene3D" id="2.30.30.140">
    <property type="match status" value="1"/>
</dbReference>
<dbReference type="OrthoDB" id="62853at2759"/>
<dbReference type="GO" id="GO:2000028">
    <property type="term" value="P:regulation of photoperiodism, flowering"/>
    <property type="evidence" value="ECO:0007669"/>
    <property type="project" value="UniProtKB-ARBA"/>
</dbReference>
<dbReference type="EMBL" id="QPKB01000010">
    <property type="protein sequence ID" value="RWR94144.1"/>
    <property type="molecule type" value="Genomic_DNA"/>
</dbReference>
<reference evidence="7 8" key="1">
    <citation type="journal article" date="2019" name="Nat. Plants">
        <title>Stout camphor tree genome fills gaps in understanding of flowering plant genome evolution.</title>
        <authorList>
            <person name="Chaw S.M."/>
            <person name="Liu Y.C."/>
            <person name="Wu Y.W."/>
            <person name="Wang H.Y."/>
            <person name="Lin C.I."/>
            <person name="Wu C.S."/>
            <person name="Ke H.M."/>
            <person name="Chang L.Y."/>
            <person name="Hsu C.Y."/>
            <person name="Yang H.T."/>
            <person name="Sudianto E."/>
            <person name="Hsu M.H."/>
            <person name="Wu K.P."/>
            <person name="Wang L.N."/>
            <person name="Leebens-Mack J.H."/>
            <person name="Tsai I.J."/>
        </authorList>
    </citation>
    <scope>NUCLEOTIDE SEQUENCE [LARGE SCALE GENOMIC DNA]</scope>
    <source>
        <strain evidence="8">cv. Chaw 1501</strain>
        <tissue evidence="7">Young leaves</tissue>
    </source>
</reference>
<keyword evidence="1" id="KW-0805">Transcription regulation</keyword>
<dbReference type="Pfam" id="PF00855">
    <property type="entry name" value="PWWP"/>
    <property type="match status" value="1"/>
</dbReference>
<dbReference type="InterPro" id="IPR000313">
    <property type="entry name" value="PWWP_dom"/>
</dbReference>
<accession>A0A443PTN2</accession>
<dbReference type="SMART" id="SM00293">
    <property type="entry name" value="PWWP"/>
    <property type="match status" value="1"/>
</dbReference>
<dbReference type="CDD" id="cd05162">
    <property type="entry name" value="PWWP"/>
    <property type="match status" value="1"/>
</dbReference>
<organism evidence="7 8">
    <name type="scientific">Cinnamomum micranthum f. kanehirae</name>
    <dbReference type="NCBI Taxonomy" id="337451"/>
    <lineage>
        <taxon>Eukaryota</taxon>
        <taxon>Viridiplantae</taxon>
        <taxon>Streptophyta</taxon>
        <taxon>Embryophyta</taxon>
        <taxon>Tracheophyta</taxon>
        <taxon>Spermatophyta</taxon>
        <taxon>Magnoliopsida</taxon>
        <taxon>Magnoliidae</taxon>
        <taxon>Laurales</taxon>
        <taxon>Lauraceae</taxon>
        <taxon>Cinnamomum</taxon>
    </lineage>
</organism>
<evidence type="ECO:0000256" key="2">
    <source>
        <dbReference type="ARBA" id="ARBA00023163"/>
    </source>
</evidence>
<dbReference type="GO" id="GO:0006355">
    <property type="term" value="P:regulation of DNA-templated transcription"/>
    <property type="evidence" value="ECO:0007669"/>
    <property type="project" value="UniProtKB-ARBA"/>
</dbReference>
<feature type="region of interest" description="Disordered" evidence="5">
    <location>
        <begin position="966"/>
        <end position="1002"/>
    </location>
</feature>
<evidence type="ECO:0000259" key="6">
    <source>
        <dbReference type="PROSITE" id="PS50812"/>
    </source>
</evidence>
<feature type="region of interest" description="Disordered" evidence="5">
    <location>
        <begin position="876"/>
        <end position="895"/>
    </location>
</feature>
<keyword evidence="2" id="KW-0804">Transcription</keyword>
<feature type="compositionally biased region" description="Gly residues" evidence="5">
    <location>
        <begin position="41"/>
        <end position="50"/>
    </location>
</feature>
<evidence type="ECO:0000256" key="5">
    <source>
        <dbReference type="SAM" id="MobiDB-lite"/>
    </source>
</evidence>
<dbReference type="FunFam" id="2.30.30.140:FF:000115">
    <property type="entry name" value="Tudor/PWWP/MBT superfamily protein"/>
    <property type="match status" value="1"/>
</dbReference>
<evidence type="ECO:0000256" key="3">
    <source>
        <dbReference type="ARBA" id="ARBA00023242"/>
    </source>
</evidence>
<feature type="region of interest" description="Disordered" evidence="5">
    <location>
        <begin position="1097"/>
        <end position="1152"/>
    </location>
</feature>
<feature type="compositionally biased region" description="Basic and acidic residues" evidence="5">
    <location>
        <begin position="926"/>
        <end position="953"/>
    </location>
</feature>
<proteinExistence type="inferred from homology"/>
<feature type="region of interest" description="Disordered" evidence="5">
    <location>
        <begin position="900"/>
        <end position="953"/>
    </location>
</feature>
<comment type="caution">
    <text evidence="7">The sequence shown here is derived from an EMBL/GenBank/DDBJ whole genome shotgun (WGS) entry which is preliminary data.</text>
</comment>
<comment type="similarity">
    <text evidence="4">Belongs to the PDP family.</text>
</comment>
<gene>
    <name evidence="7" type="ORF">CKAN_02342400</name>
</gene>
<dbReference type="PANTHER" id="PTHR10688">
    <property type="entry name" value="PWWP DOMAIN-CONTAINING PROTEIN"/>
    <property type="match status" value="1"/>
</dbReference>
<keyword evidence="8" id="KW-1185">Reference proteome</keyword>
<feature type="compositionally biased region" description="Basic and acidic residues" evidence="5">
    <location>
        <begin position="25"/>
        <end position="38"/>
    </location>
</feature>
<keyword evidence="3" id="KW-0539">Nucleus</keyword>
<feature type="domain" description="PWWP" evidence="6">
    <location>
        <begin position="258"/>
        <end position="319"/>
    </location>
</feature>
<dbReference type="PANTHER" id="PTHR10688:SF5">
    <property type="entry name" value="PWWP DOMAIN-CONTAINING PROTEIN 1-RELATED"/>
    <property type="match status" value="1"/>
</dbReference>
<dbReference type="SUPFAM" id="SSF63748">
    <property type="entry name" value="Tudor/PWWP/MBT"/>
    <property type="match status" value="1"/>
</dbReference>
<sequence length="1325" mass="143946">MGNLSRSLSPRIDLCSMSKPPQKTRVSDDSAEEMRFDSGDMDGGVSGSGGLSAVESEGTRVLEGEMGLDGGDGDFEVGKSEMECDEVEVGGSTVKAEGLGFNGGNGGFGGGNDGIGHLVGRSEEGSGSVSSGCGYGEIKRKTEIDDRGDDNLFDEMECKVVRSEEVRVSLEPGSEIKREMEARVSDINAEGLHFSGGNGGFAGGNDGMEGISAKNDMEVVKGRRDHDLNSSYHDVCTDAISGISVLDGGGSLSYGFEYGDMVWGKVKSHPWWPGHIFNEAFASSSVRRTRRDGHVLVAFFGDSSYGWFDPAELIHFEPNYAEKSRQTTSRNFMKAVEEATDEASRRAALGLACRCRNPFNFRPASVPGYFVVDVFDFEPGGVYSGKQVEKVRDSFQPDEALSFVEGAALMPFEGDHKSIDWIKNMSMLLAYRKAVFEEFDETYAQAFGMEPVRPSRDAFGVLEQPDRAPPRAPLSGPLVIAEALGERKNSGKPSKVKGLLKKDKYLFKRRDELNEKRAAKQEFYHASQLQANVVPSLAFKEAFGNFPSGDYVLQKRAPASLGKHAISTKQAQREVVSQEYGTPVIKLDSVVSQDFVVSPTVVPVDFPMSQPSAYGLVLSMQGGTEEGKLPMESLAKQMDASPEMTGRTKLDETIRTTSIITDLGKSESLSTMDGVGKTVRQEVEGIFVEDNREWDQVMGNSNVGRLSMSADDSLSGRAPGTPSGDVVVGKITKSLKRPIEADLGQQKYIMGEKKKKKKKKDAGLETGLDQRKHPKIVKDGEVSRKLAGKSIGIGLDGREHPLIDPERKDGIRSDSATLFSKVDTVNAELKLSKLVNDLLALALDPFHAIERNSPAIVRQVFLKFRSLVYQKSLVLPPASESETSEPGAAKSVVGSALQELSAGNAEAPPTVEGKEAPASKSLKRPSRLDDPSKAGRKRGPSDRQEEMSAKRLKKLNDLKQLALEKKAGGQKTLDGQKKVGQKETVAVAPTQPTKMDPAKKQELPARVTKPTALVMKFPPKTTLPSAPELKARFARYGPLDLSGMRVYWRSSTCRIVFKYKSDAQAAYNHAIRNNSLFGHVKVRYILRELELSASELPETEKRRVDNGADDASPPRPSSSDFVGEPRLQRQTSVQLKSCLKKPSGDEAPPAAVLAKDSPRVKFLLGGDDSKAEQMMASSSNNGSSADGAPSSSMAFDVNINNIKSTMVIPPLPLPLPFPSRNPDMLLPPPPHSLPFLQPSRLPDVLLTPPPLPLRPPFSHAMDLHESRGHFSKAPQHAHQALYSEGEGKKEGAVDISHQLLTLLMRCSDIVTDVKSTLGYVPYHPL</sequence>
<protein>
    <submittedName>
        <fullName evidence="7">PWWP domain-containing protein</fullName>
    </submittedName>
</protein>
<evidence type="ECO:0000256" key="1">
    <source>
        <dbReference type="ARBA" id="ARBA00023015"/>
    </source>
</evidence>
<dbReference type="Proteomes" id="UP000283530">
    <property type="component" value="Unassembled WGS sequence"/>
</dbReference>
<dbReference type="STRING" id="337451.A0A443PTN2"/>
<dbReference type="PROSITE" id="PS50812">
    <property type="entry name" value="PWWP"/>
    <property type="match status" value="1"/>
</dbReference>
<evidence type="ECO:0000313" key="8">
    <source>
        <dbReference type="Proteomes" id="UP000283530"/>
    </source>
</evidence>
<dbReference type="GO" id="GO:0035098">
    <property type="term" value="C:ESC/E(Z) complex"/>
    <property type="evidence" value="ECO:0007669"/>
    <property type="project" value="UniProtKB-ARBA"/>
</dbReference>
<name>A0A443PTN2_9MAGN</name>